<dbReference type="Pfam" id="PF16822">
    <property type="entry name" value="ALGX"/>
    <property type="match status" value="1"/>
</dbReference>
<keyword evidence="5" id="KW-0574">Periplasm</keyword>
<dbReference type="InterPro" id="IPR031811">
    <property type="entry name" value="ALGX/ALGJ_SGNH-like"/>
</dbReference>
<name>A0A679GCW2_9GAMM</name>
<dbReference type="GO" id="GO:0042121">
    <property type="term" value="P:alginic acid biosynthetic process"/>
    <property type="evidence" value="ECO:0007669"/>
    <property type="project" value="UniProtKB-UniPathway"/>
</dbReference>
<keyword evidence="4" id="KW-0732">Signal</keyword>
<dbReference type="EMBL" id="AP022642">
    <property type="protein sequence ID" value="BCA28616.1"/>
    <property type="molecule type" value="Genomic_DNA"/>
</dbReference>
<dbReference type="Proteomes" id="UP000501237">
    <property type="component" value="Chromosome"/>
</dbReference>
<evidence type="ECO:0000256" key="7">
    <source>
        <dbReference type="ARBA" id="ARBA00023315"/>
    </source>
</evidence>
<comment type="subcellular location">
    <subcellularLocation>
        <location evidence="1">Periplasm</location>
    </subcellularLocation>
</comment>
<keyword evidence="6" id="KW-0016">Alginate biosynthesis</keyword>
<keyword evidence="7" id="KW-0012">Acyltransferase</keyword>
<sequence>MKFPVITSASLWNGLLFIALLGGMFLYSLPAVFSFGKTQTDTWSLFVDGKLLRKFEQFYDKRFFLREPSVQAWADIRFMLFGEATSGVVLGRDGWLFTNQEYLVTRDLPANLQQQVQAIVQVRDRLAAHGKKLVLLPVPMKLDIYAARARVQPDLRAVALYDRFVEQLRAEGVDVTPVRHAFLAARDGQALFLPNDTHWSPEGARLAAATFARGNPALVGTTAYRSQQVGSKPHKGDLMNYVQFDTGLAATDFAPVDLPLFETLKAEQTVSDAALFDDEGSPLLLVGTSYSKIDDWNFVGFMKEYLRSDLVTLAQEARGPFQAMELLLQGPQLADPGLDTVIWEFPVRTVLAQNMVAARARAEQPSHF</sequence>
<proteinExistence type="predicted"/>
<accession>A0A679GCW2</accession>
<feature type="domain" description="AlgX/AlgJ SGNH hydrolase-like" evidence="9">
    <location>
        <begin position="88"/>
        <end position="346"/>
    </location>
</feature>
<keyword evidence="8" id="KW-0812">Transmembrane</keyword>
<evidence type="ECO:0000256" key="4">
    <source>
        <dbReference type="ARBA" id="ARBA00022729"/>
    </source>
</evidence>
<dbReference type="GO" id="GO:0042597">
    <property type="term" value="C:periplasmic space"/>
    <property type="evidence" value="ECO:0007669"/>
    <property type="project" value="UniProtKB-SubCell"/>
</dbReference>
<evidence type="ECO:0000256" key="1">
    <source>
        <dbReference type="ARBA" id="ARBA00004418"/>
    </source>
</evidence>
<keyword evidence="8" id="KW-0472">Membrane</keyword>
<organism evidence="10 11">
    <name type="scientific">Metapseudomonas otitidis</name>
    <dbReference type="NCBI Taxonomy" id="319939"/>
    <lineage>
        <taxon>Bacteria</taxon>
        <taxon>Pseudomonadati</taxon>
        <taxon>Pseudomonadota</taxon>
        <taxon>Gammaproteobacteria</taxon>
        <taxon>Pseudomonadales</taxon>
        <taxon>Pseudomonadaceae</taxon>
        <taxon>Metapseudomonas</taxon>
    </lineage>
</organism>
<comment type="pathway">
    <text evidence="2">Glycan biosynthesis; alginate biosynthesis.</text>
</comment>
<gene>
    <name evidence="10" type="ORF">PtoMrB4_25930</name>
</gene>
<dbReference type="GO" id="GO:0016746">
    <property type="term" value="F:acyltransferase activity"/>
    <property type="evidence" value="ECO:0007669"/>
    <property type="project" value="UniProtKB-KW"/>
</dbReference>
<evidence type="ECO:0000256" key="5">
    <source>
        <dbReference type="ARBA" id="ARBA00022764"/>
    </source>
</evidence>
<evidence type="ECO:0000313" key="11">
    <source>
        <dbReference type="Proteomes" id="UP000501237"/>
    </source>
</evidence>
<keyword evidence="8" id="KW-1133">Transmembrane helix</keyword>
<dbReference type="GeneID" id="57397817"/>
<evidence type="ECO:0000256" key="2">
    <source>
        <dbReference type="ARBA" id="ARBA00005182"/>
    </source>
</evidence>
<dbReference type="KEGG" id="poj:PtoMrB4_25930"/>
<evidence type="ECO:0000313" key="10">
    <source>
        <dbReference type="EMBL" id="BCA28616.1"/>
    </source>
</evidence>
<feature type="transmembrane region" description="Helical" evidence="8">
    <location>
        <begin position="12"/>
        <end position="33"/>
    </location>
</feature>
<reference evidence="10 11" key="1">
    <citation type="journal article" date="2020" name="Microbiol. Resour. Announc.">
        <title>Complete genome sequence of Pseudomonas otitidis strain MrB4, isolated from Lake Biwa in Japan.</title>
        <authorList>
            <person name="Miyazaki K."/>
            <person name="Hase E."/>
            <person name="Maruya T."/>
        </authorList>
    </citation>
    <scope>NUCLEOTIDE SEQUENCE [LARGE SCALE GENOMIC DNA]</scope>
    <source>
        <strain evidence="10 11">MrB4</strain>
    </source>
</reference>
<dbReference type="UniPathway" id="UPA00286"/>
<evidence type="ECO:0000259" key="9">
    <source>
        <dbReference type="Pfam" id="PF16822"/>
    </source>
</evidence>
<evidence type="ECO:0000256" key="8">
    <source>
        <dbReference type="SAM" id="Phobius"/>
    </source>
</evidence>
<keyword evidence="3 10" id="KW-0808">Transferase</keyword>
<evidence type="ECO:0000256" key="3">
    <source>
        <dbReference type="ARBA" id="ARBA00022679"/>
    </source>
</evidence>
<dbReference type="AlphaFoldDB" id="A0A679GCW2"/>
<evidence type="ECO:0000256" key="6">
    <source>
        <dbReference type="ARBA" id="ARBA00022841"/>
    </source>
</evidence>
<protein>
    <submittedName>
        <fullName evidence="10">Alginate O-acetyltransferase</fullName>
    </submittedName>
</protein>
<dbReference type="RefSeq" id="WP_172433514.1">
    <property type="nucleotide sequence ID" value="NZ_AP022642.1"/>
</dbReference>